<proteinExistence type="predicted"/>
<accession>A0AAN6RPW0</accession>
<dbReference type="AlphaFoldDB" id="A0AAN6RPW0"/>
<name>A0AAN6RPW0_9PEZI</name>
<dbReference type="InterPro" id="IPR010730">
    <property type="entry name" value="HET"/>
</dbReference>
<feature type="compositionally biased region" description="Low complexity" evidence="1">
    <location>
        <begin position="446"/>
        <end position="457"/>
    </location>
</feature>
<comment type="caution">
    <text evidence="3">The sequence shown here is derived from an EMBL/GenBank/DDBJ whole genome shotgun (WGS) entry which is preliminary data.</text>
</comment>
<protein>
    <submittedName>
        <fullName evidence="3">HET-domain-containing protein</fullName>
    </submittedName>
</protein>
<evidence type="ECO:0000313" key="3">
    <source>
        <dbReference type="EMBL" id="KAK3898083.1"/>
    </source>
</evidence>
<dbReference type="EMBL" id="MU856005">
    <property type="protein sequence ID" value="KAK3898083.1"/>
    <property type="molecule type" value="Genomic_DNA"/>
</dbReference>
<evidence type="ECO:0000259" key="2">
    <source>
        <dbReference type="Pfam" id="PF06985"/>
    </source>
</evidence>
<dbReference type="Proteomes" id="UP001303889">
    <property type="component" value="Unassembled WGS sequence"/>
</dbReference>
<sequence>APPMLIIYKLYHIQDRLFPPATLGPWVDWTRVTRWLSHCDTHHTAHCQLSPKSERLFGDFPRRLVDVERMCVVPFRSRQRYAALSYVWGVAPTLRALRHNIHGLQQDGVLDFTPWMPYTLGDPVGQQTPLTIRHAMELTRHLGERFLWVDALCIIQDDDADRQHQLDRMGSIYANAYVTIVAAGGTALSGLRGIFGTTPTMERKADIPQHLTHYGMEKSLHGELIREHQRVKDSVWSQRGWTFQEQIFSRRLLILDNKSVTWECHCAVWLEGMEAVEKECQDRGAVAAEGFAFSAEPNFGEYARHVTPYSRRQLTYPEDALDAFAGILSVLRETAFKEGFICGLPVRFFEAALLWYNKGQLKKRQAKRQGGAPVVLPPSWAWAAWGGVVDYDNVDLGVEAGYREEGDKKLIRWRYDRPLVRWKYRASSDKDWTTVTSSFGCCLPSSDSADPTSTTSSENDANDTKGLPEEGTSTARGVTATPNHSHLLLAYPLRAFFEVQQAFGQVTAILSNGSGGSAGSITSGGQPVSKGQVCELVAVSISSMNGEEAYDVLWIEWEGGIAYRKGVGRIRKAAWEAKNPERVKLILG</sequence>
<feature type="non-terminal residue" evidence="3">
    <location>
        <position position="1"/>
    </location>
</feature>
<evidence type="ECO:0000256" key="1">
    <source>
        <dbReference type="SAM" id="MobiDB-lite"/>
    </source>
</evidence>
<dbReference type="PANTHER" id="PTHR33112">
    <property type="entry name" value="DOMAIN PROTEIN, PUTATIVE-RELATED"/>
    <property type="match status" value="1"/>
</dbReference>
<feature type="domain" description="Heterokaryon incompatibility" evidence="2">
    <location>
        <begin position="81"/>
        <end position="245"/>
    </location>
</feature>
<reference evidence="3" key="2">
    <citation type="submission" date="2023-05" db="EMBL/GenBank/DDBJ databases">
        <authorList>
            <consortium name="Lawrence Berkeley National Laboratory"/>
            <person name="Steindorff A."/>
            <person name="Hensen N."/>
            <person name="Bonometti L."/>
            <person name="Westerberg I."/>
            <person name="Brannstrom I.O."/>
            <person name="Guillou S."/>
            <person name="Cros-Aarteil S."/>
            <person name="Calhoun S."/>
            <person name="Haridas S."/>
            <person name="Kuo A."/>
            <person name="Mondo S."/>
            <person name="Pangilinan J."/>
            <person name="Riley R."/>
            <person name="Labutti K."/>
            <person name="Andreopoulos B."/>
            <person name="Lipzen A."/>
            <person name="Chen C."/>
            <person name="Yanf M."/>
            <person name="Daum C."/>
            <person name="Ng V."/>
            <person name="Clum A."/>
            <person name="Ohm R."/>
            <person name="Martin F."/>
            <person name="Silar P."/>
            <person name="Natvig D."/>
            <person name="Lalanne C."/>
            <person name="Gautier V."/>
            <person name="Ament-Velasquez S.L."/>
            <person name="Kruys A."/>
            <person name="Hutchinson M.I."/>
            <person name="Powell A.J."/>
            <person name="Barry K."/>
            <person name="Miller A.N."/>
            <person name="Grigoriev I.V."/>
            <person name="Debuchy R."/>
            <person name="Gladieux P."/>
            <person name="Thoren M.H."/>
            <person name="Johannesson H."/>
        </authorList>
    </citation>
    <scope>NUCLEOTIDE SEQUENCE</scope>
    <source>
        <strain evidence="3">CBS 103.79</strain>
    </source>
</reference>
<gene>
    <name evidence="3" type="ORF">C8A05DRAFT_19274</name>
</gene>
<dbReference type="PANTHER" id="PTHR33112:SF12">
    <property type="entry name" value="HETEROKARYON INCOMPATIBILITY DOMAIN-CONTAINING PROTEIN"/>
    <property type="match status" value="1"/>
</dbReference>
<evidence type="ECO:0000313" key="4">
    <source>
        <dbReference type="Proteomes" id="UP001303889"/>
    </source>
</evidence>
<dbReference type="Pfam" id="PF06985">
    <property type="entry name" value="HET"/>
    <property type="match status" value="1"/>
</dbReference>
<organism evidence="3 4">
    <name type="scientific">Staphylotrichum tortipilum</name>
    <dbReference type="NCBI Taxonomy" id="2831512"/>
    <lineage>
        <taxon>Eukaryota</taxon>
        <taxon>Fungi</taxon>
        <taxon>Dikarya</taxon>
        <taxon>Ascomycota</taxon>
        <taxon>Pezizomycotina</taxon>
        <taxon>Sordariomycetes</taxon>
        <taxon>Sordariomycetidae</taxon>
        <taxon>Sordariales</taxon>
        <taxon>Chaetomiaceae</taxon>
        <taxon>Staphylotrichum</taxon>
    </lineage>
</organism>
<keyword evidence="4" id="KW-1185">Reference proteome</keyword>
<reference evidence="3" key="1">
    <citation type="journal article" date="2023" name="Mol. Phylogenet. Evol.">
        <title>Genome-scale phylogeny and comparative genomics of the fungal order Sordariales.</title>
        <authorList>
            <person name="Hensen N."/>
            <person name="Bonometti L."/>
            <person name="Westerberg I."/>
            <person name="Brannstrom I.O."/>
            <person name="Guillou S."/>
            <person name="Cros-Aarteil S."/>
            <person name="Calhoun S."/>
            <person name="Haridas S."/>
            <person name="Kuo A."/>
            <person name="Mondo S."/>
            <person name="Pangilinan J."/>
            <person name="Riley R."/>
            <person name="LaButti K."/>
            <person name="Andreopoulos B."/>
            <person name="Lipzen A."/>
            <person name="Chen C."/>
            <person name="Yan M."/>
            <person name="Daum C."/>
            <person name="Ng V."/>
            <person name="Clum A."/>
            <person name="Steindorff A."/>
            <person name="Ohm R.A."/>
            <person name="Martin F."/>
            <person name="Silar P."/>
            <person name="Natvig D.O."/>
            <person name="Lalanne C."/>
            <person name="Gautier V."/>
            <person name="Ament-Velasquez S.L."/>
            <person name="Kruys A."/>
            <person name="Hutchinson M.I."/>
            <person name="Powell A.J."/>
            <person name="Barry K."/>
            <person name="Miller A.N."/>
            <person name="Grigoriev I.V."/>
            <person name="Debuchy R."/>
            <person name="Gladieux P."/>
            <person name="Hiltunen Thoren M."/>
            <person name="Johannesson H."/>
        </authorList>
    </citation>
    <scope>NUCLEOTIDE SEQUENCE</scope>
    <source>
        <strain evidence="3">CBS 103.79</strain>
    </source>
</reference>
<feature type="region of interest" description="Disordered" evidence="1">
    <location>
        <begin position="446"/>
        <end position="479"/>
    </location>
</feature>